<organism evidence="1 2">
    <name type="scientific">Alkaliphilus peptidifermentans DSM 18978</name>
    <dbReference type="NCBI Taxonomy" id="1120976"/>
    <lineage>
        <taxon>Bacteria</taxon>
        <taxon>Bacillati</taxon>
        <taxon>Bacillota</taxon>
        <taxon>Clostridia</taxon>
        <taxon>Peptostreptococcales</taxon>
        <taxon>Natronincolaceae</taxon>
        <taxon>Alkaliphilus</taxon>
    </lineage>
</organism>
<dbReference type="EMBL" id="FMUS01000010">
    <property type="protein sequence ID" value="SCY57169.1"/>
    <property type="molecule type" value="Genomic_DNA"/>
</dbReference>
<sequence>MLTIELEEDVYREIQKKAKERGLSVTDYIVRIMKEEEDIMMLKSMIIKDLNFITQKLNKSGESFGKENYKSNEKRIIIYSLKNYINKNNEIYQRVKKYRKYNWFNEELFFLIMDKKKVVGCIGISKEKEVMPLGCYLFIYDFQLMEEYITKDNLIYINRFIKAIAKKEKYYSIDISSLTTKISEKVLISLGFIRFYSTDILKIVVKERQPDFSSNYDFKLVKDTEALYHLIEEDYFNCNMSLPLNHIIEGWRVSNSILEYCKAETEENEKISYIIIFETTNEANTKKVYILLNPKYIFNEIVLEKIYIDIVNRLNVSSSYIVGFPADMLFELKGIDMINKKNVNWYRMAVTEII</sequence>
<evidence type="ECO:0000313" key="2">
    <source>
        <dbReference type="Proteomes" id="UP000198636"/>
    </source>
</evidence>
<dbReference type="AlphaFoldDB" id="A0A1G5H0U1"/>
<reference evidence="1 2" key="1">
    <citation type="submission" date="2016-10" db="EMBL/GenBank/DDBJ databases">
        <authorList>
            <person name="de Groot N.N."/>
        </authorList>
    </citation>
    <scope>NUCLEOTIDE SEQUENCE [LARGE SCALE GENOMIC DNA]</scope>
    <source>
        <strain evidence="1 2">DSM 18978</strain>
    </source>
</reference>
<evidence type="ECO:0000313" key="1">
    <source>
        <dbReference type="EMBL" id="SCY57169.1"/>
    </source>
</evidence>
<name>A0A1G5H0U1_9FIRM</name>
<keyword evidence="2" id="KW-1185">Reference proteome</keyword>
<dbReference type="OrthoDB" id="1954250at2"/>
<gene>
    <name evidence="1" type="ORF">SAMN03080606_01857</name>
</gene>
<protein>
    <submittedName>
        <fullName evidence="1">Uncharacterized protein</fullName>
    </submittedName>
</protein>
<dbReference type="RefSeq" id="WP_091542651.1">
    <property type="nucleotide sequence ID" value="NZ_FMUS01000010.1"/>
</dbReference>
<dbReference type="Proteomes" id="UP000198636">
    <property type="component" value="Unassembled WGS sequence"/>
</dbReference>
<accession>A0A1G5H0U1</accession>
<proteinExistence type="predicted"/>